<feature type="domain" description="Alcohol dehydrogenase-like C-terminal" evidence="6">
    <location>
        <begin position="189"/>
        <end position="255"/>
    </location>
</feature>
<keyword evidence="4" id="KW-0560">Oxidoreductase</keyword>
<name>A0AA41XFM2_9MICO</name>
<dbReference type="InterPro" id="IPR013149">
    <property type="entry name" value="ADH-like_C"/>
</dbReference>
<gene>
    <name evidence="8" type="ORF">N1028_15510</name>
</gene>
<comment type="similarity">
    <text evidence="5">Belongs to the zinc-containing alcohol dehydrogenase family.</text>
</comment>
<comment type="cofactor">
    <cofactor evidence="1 5">
        <name>Zn(2+)</name>
        <dbReference type="ChEBI" id="CHEBI:29105"/>
    </cofactor>
</comment>
<dbReference type="InterPro" id="IPR036291">
    <property type="entry name" value="NAD(P)-bd_dom_sf"/>
</dbReference>
<dbReference type="Gene3D" id="3.40.50.720">
    <property type="entry name" value="NAD(P)-binding Rossmann-like Domain"/>
    <property type="match status" value="1"/>
</dbReference>
<reference evidence="8" key="1">
    <citation type="submission" date="2022-08" db="EMBL/GenBank/DDBJ databases">
        <authorList>
            <person name="Deng Y."/>
            <person name="Han X.-F."/>
            <person name="Zhang Y.-Q."/>
        </authorList>
    </citation>
    <scope>NUCLEOTIDE SEQUENCE</scope>
    <source>
        <strain evidence="8">CPCC 203407</strain>
    </source>
</reference>
<evidence type="ECO:0000259" key="6">
    <source>
        <dbReference type="Pfam" id="PF00107"/>
    </source>
</evidence>
<evidence type="ECO:0000259" key="7">
    <source>
        <dbReference type="Pfam" id="PF08240"/>
    </source>
</evidence>
<dbReference type="Pfam" id="PF00107">
    <property type="entry name" value="ADH_zinc_N"/>
    <property type="match status" value="1"/>
</dbReference>
<protein>
    <submittedName>
        <fullName evidence="8">Alcohol dehydrogenase catalytic domain-containing protein</fullName>
    </submittedName>
</protein>
<dbReference type="InterPro" id="IPR002328">
    <property type="entry name" value="ADH_Zn_CS"/>
</dbReference>
<dbReference type="SUPFAM" id="SSF50129">
    <property type="entry name" value="GroES-like"/>
    <property type="match status" value="1"/>
</dbReference>
<evidence type="ECO:0000256" key="1">
    <source>
        <dbReference type="ARBA" id="ARBA00001947"/>
    </source>
</evidence>
<dbReference type="AlphaFoldDB" id="A0AA41XFM2"/>
<dbReference type="InterPro" id="IPR013154">
    <property type="entry name" value="ADH-like_N"/>
</dbReference>
<comment type="caution">
    <text evidence="8">The sequence shown here is derived from an EMBL/GenBank/DDBJ whole genome shotgun (WGS) entry which is preliminary data.</text>
</comment>
<dbReference type="GO" id="GO:0016491">
    <property type="term" value="F:oxidoreductase activity"/>
    <property type="evidence" value="ECO:0007669"/>
    <property type="project" value="UniProtKB-KW"/>
</dbReference>
<accession>A0AA41XFM2</accession>
<proteinExistence type="inferred from homology"/>
<dbReference type="InterPro" id="IPR011032">
    <property type="entry name" value="GroES-like_sf"/>
</dbReference>
<dbReference type="RefSeq" id="WP_259530281.1">
    <property type="nucleotide sequence ID" value="NZ_JANLCK010000009.1"/>
</dbReference>
<dbReference type="EMBL" id="JANLCK010000009">
    <property type="protein sequence ID" value="MCS5727302.1"/>
    <property type="molecule type" value="Genomic_DNA"/>
</dbReference>
<dbReference type="GO" id="GO:0008270">
    <property type="term" value="F:zinc ion binding"/>
    <property type="evidence" value="ECO:0007669"/>
    <property type="project" value="InterPro"/>
</dbReference>
<evidence type="ECO:0000313" key="8">
    <source>
        <dbReference type="EMBL" id="MCS5727302.1"/>
    </source>
</evidence>
<dbReference type="PROSITE" id="PS00059">
    <property type="entry name" value="ADH_ZINC"/>
    <property type="match status" value="1"/>
</dbReference>
<feature type="domain" description="Alcohol dehydrogenase-like N-terminal" evidence="7">
    <location>
        <begin position="25"/>
        <end position="140"/>
    </location>
</feature>
<dbReference type="PANTHER" id="PTHR42813:SF2">
    <property type="entry name" value="DEHYDROGENASE, ZINC-CONTAINING, PUTATIVE (AFU_ORTHOLOGUE AFUA_2G02810)-RELATED"/>
    <property type="match status" value="1"/>
</dbReference>
<dbReference type="Proteomes" id="UP001165587">
    <property type="component" value="Unassembled WGS sequence"/>
</dbReference>
<evidence type="ECO:0000256" key="2">
    <source>
        <dbReference type="ARBA" id="ARBA00022723"/>
    </source>
</evidence>
<keyword evidence="2 5" id="KW-0479">Metal-binding</keyword>
<dbReference type="Pfam" id="PF08240">
    <property type="entry name" value="ADH_N"/>
    <property type="match status" value="1"/>
</dbReference>
<evidence type="ECO:0000256" key="4">
    <source>
        <dbReference type="ARBA" id="ARBA00023002"/>
    </source>
</evidence>
<evidence type="ECO:0000256" key="5">
    <source>
        <dbReference type="RuleBase" id="RU361277"/>
    </source>
</evidence>
<dbReference type="Gene3D" id="3.90.180.10">
    <property type="entry name" value="Medium-chain alcohol dehydrogenases, catalytic domain"/>
    <property type="match status" value="1"/>
</dbReference>
<evidence type="ECO:0000313" key="9">
    <source>
        <dbReference type="Proteomes" id="UP001165587"/>
    </source>
</evidence>
<evidence type="ECO:0000256" key="3">
    <source>
        <dbReference type="ARBA" id="ARBA00022833"/>
    </source>
</evidence>
<keyword evidence="3 5" id="KW-0862">Zinc</keyword>
<sequence>MRALTYQGTMKVSVEEVPDPVIQEPTDVVIRVTSTAICGSDLHLYDVLGPFLDKGDILGHEPMGIVEQVGSAVSRLQVGDRVVIPFVIACGHCHMCERGLTTQCETTQNRDTGTGADLYGYTELYGSIPGGQAEKLRVPFADFNAQKVGTELPDHRYLFLSDILPTAWQGVQYAELPDDGVLGVIGLGPVGQFAARIGRHLGHRVIAVDPVPERRAMAERHGIETLDLTDDVVDRLRELTDGRGPHGIVDAVGMEAHGNPGAAFAQFAAGLLPDALAKKAATTVGVDRLAALLLALDAVQRGGTVSLSGVYAGAADPVPFMTMFDKQLTLRMGQCNVHRWRDEILPLVEDPADPLGIDDLVTHRVPLDQAPEMYEIFKKKEDGCIKVVLVP</sequence>
<organism evidence="8 9">
    <name type="scientific">Herbiconiux oxytropis</name>
    <dbReference type="NCBI Taxonomy" id="2970915"/>
    <lineage>
        <taxon>Bacteria</taxon>
        <taxon>Bacillati</taxon>
        <taxon>Actinomycetota</taxon>
        <taxon>Actinomycetes</taxon>
        <taxon>Micrococcales</taxon>
        <taxon>Microbacteriaceae</taxon>
        <taxon>Herbiconiux</taxon>
    </lineage>
</organism>
<dbReference type="PANTHER" id="PTHR42813">
    <property type="entry name" value="ZINC-TYPE ALCOHOL DEHYDROGENASE-LIKE"/>
    <property type="match status" value="1"/>
</dbReference>
<keyword evidence="9" id="KW-1185">Reference proteome</keyword>
<dbReference type="SUPFAM" id="SSF51735">
    <property type="entry name" value="NAD(P)-binding Rossmann-fold domains"/>
    <property type="match status" value="1"/>
</dbReference>